<keyword evidence="4" id="KW-1185">Reference proteome</keyword>
<feature type="signal peptide" evidence="1">
    <location>
        <begin position="1"/>
        <end position="21"/>
    </location>
</feature>
<dbReference type="InterPro" id="IPR036761">
    <property type="entry name" value="TTHA0802/YceI-like_sf"/>
</dbReference>
<name>A0A239K7T2_9BURK</name>
<proteinExistence type="predicted"/>
<keyword evidence="1" id="KW-0732">Signal</keyword>
<feature type="domain" description="Lipid/polyisoprenoid-binding YceI-like" evidence="2">
    <location>
        <begin position="23"/>
        <end position="185"/>
    </location>
</feature>
<dbReference type="InterPro" id="IPR007372">
    <property type="entry name" value="Lipid/polyisoprenoid-bd_YceI"/>
</dbReference>
<sequence length="188" mass="20624">MRASRTTALLALAIASATAQAQTYTIDPGHTFPSFEGEHMGISLWRGRFNKTSGRIVLDRAAGTGTVDIAIDATTIDFGVAKANERLKARDAFNVEQYPQILYRGKAVEFRNGQPVAVDGEMTLIGVTRPLRLTINRFKCIEHPVLKREICGADASGEFKRSDYGLTYNSNFGDLIRLAIEVEAVKSD</sequence>
<feature type="chain" id="PRO_5012737707" evidence="1">
    <location>
        <begin position="22"/>
        <end position="188"/>
    </location>
</feature>
<dbReference type="SMART" id="SM00867">
    <property type="entry name" value="YceI"/>
    <property type="match status" value="1"/>
</dbReference>
<evidence type="ECO:0000259" key="2">
    <source>
        <dbReference type="SMART" id="SM00867"/>
    </source>
</evidence>
<dbReference type="Gene3D" id="2.40.128.110">
    <property type="entry name" value="Lipid/polyisoprenoid-binding, YceI-like"/>
    <property type="match status" value="1"/>
</dbReference>
<dbReference type="RefSeq" id="WP_089400782.1">
    <property type="nucleotide sequence ID" value="NZ_FZOT01000015.1"/>
</dbReference>
<dbReference type="Proteomes" id="UP000198284">
    <property type="component" value="Unassembled WGS sequence"/>
</dbReference>
<dbReference type="EMBL" id="FZOT01000015">
    <property type="protein sequence ID" value="SNT14427.1"/>
    <property type="molecule type" value="Genomic_DNA"/>
</dbReference>
<evidence type="ECO:0000256" key="1">
    <source>
        <dbReference type="SAM" id="SignalP"/>
    </source>
</evidence>
<dbReference type="PANTHER" id="PTHR34406">
    <property type="entry name" value="PROTEIN YCEI"/>
    <property type="match status" value="1"/>
</dbReference>
<accession>A0A239K7T2</accession>
<dbReference type="PANTHER" id="PTHR34406:SF2">
    <property type="entry name" value="PERIPLASMIC PROTEIN"/>
    <property type="match status" value="1"/>
</dbReference>
<dbReference type="AlphaFoldDB" id="A0A239K7T2"/>
<evidence type="ECO:0000313" key="3">
    <source>
        <dbReference type="EMBL" id="SNT14427.1"/>
    </source>
</evidence>
<dbReference type="OrthoDB" id="9811006at2"/>
<evidence type="ECO:0000313" key="4">
    <source>
        <dbReference type="Proteomes" id="UP000198284"/>
    </source>
</evidence>
<dbReference type="Pfam" id="PF04264">
    <property type="entry name" value="YceI"/>
    <property type="match status" value="1"/>
</dbReference>
<protein>
    <submittedName>
        <fullName evidence="3">Polyisoprenoid-binding protein YceI</fullName>
    </submittedName>
</protein>
<reference evidence="3 4" key="1">
    <citation type="submission" date="2017-06" db="EMBL/GenBank/DDBJ databases">
        <authorList>
            <person name="Kim H.J."/>
            <person name="Triplett B.A."/>
        </authorList>
    </citation>
    <scope>NUCLEOTIDE SEQUENCE [LARGE SCALE GENOMIC DNA]</scope>
    <source>
        <strain evidence="3 4">U15</strain>
    </source>
</reference>
<organism evidence="3 4">
    <name type="scientific">Noviherbaspirillum humi</name>
    <dbReference type="NCBI Taxonomy" id="1688639"/>
    <lineage>
        <taxon>Bacteria</taxon>
        <taxon>Pseudomonadati</taxon>
        <taxon>Pseudomonadota</taxon>
        <taxon>Betaproteobacteria</taxon>
        <taxon>Burkholderiales</taxon>
        <taxon>Oxalobacteraceae</taxon>
        <taxon>Noviherbaspirillum</taxon>
    </lineage>
</organism>
<gene>
    <name evidence="3" type="ORF">SAMN06265795_11527</name>
</gene>
<dbReference type="SUPFAM" id="SSF101874">
    <property type="entry name" value="YceI-like"/>
    <property type="match status" value="1"/>
</dbReference>